<keyword evidence="5" id="KW-1185">Reference proteome</keyword>
<dbReference type="AlphaFoldDB" id="A0A5C4U694"/>
<dbReference type="GO" id="GO:0016757">
    <property type="term" value="F:glycosyltransferase activity"/>
    <property type="evidence" value="ECO:0007669"/>
    <property type="project" value="UniProtKB-KW"/>
</dbReference>
<reference evidence="4 5" key="1">
    <citation type="submission" date="2019-06" db="EMBL/GenBank/DDBJ databases">
        <authorList>
            <person name="Li J."/>
        </authorList>
    </citation>
    <scope>NUCLEOTIDE SEQUENCE [LARGE SCALE GENOMIC DNA]</scope>
    <source>
        <strain evidence="4 5">LMG 28165</strain>
    </source>
</reference>
<dbReference type="Pfam" id="PF13579">
    <property type="entry name" value="Glyco_trans_4_4"/>
    <property type="match status" value="1"/>
</dbReference>
<evidence type="ECO:0000259" key="3">
    <source>
        <dbReference type="Pfam" id="PF13579"/>
    </source>
</evidence>
<keyword evidence="2 4" id="KW-0808">Transferase</keyword>
<organism evidence="4 5">
    <name type="scientific">Corynebacterium tapiri</name>
    <dbReference type="NCBI Taxonomy" id="1448266"/>
    <lineage>
        <taxon>Bacteria</taxon>
        <taxon>Bacillati</taxon>
        <taxon>Actinomycetota</taxon>
        <taxon>Actinomycetes</taxon>
        <taxon>Mycobacteriales</taxon>
        <taxon>Corynebacteriaceae</taxon>
        <taxon>Corynebacterium</taxon>
    </lineage>
</organism>
<evidence type="ECO:0000256" key="1">
    <source>
        <dbReference type="ARBA" id="ARBA00022676"/>
    </source>
</evidence>
<proteinExistence type="predicted"/>
<accession>A0A5C4U694</accession>
<dbReference type="OrthoDB" id="3287135at2"/>
<dbReference type="Proteomes" id="UP000312032">
    <property type="component" value="Unassembled WGS sequence"/>
</dbReference>
<dbReference type="EMBL" id="VDHJ01000002">
    <property type="protein sequence ID" value="TNL99768.1"/>
    <property type="molecule type" value="Genomic_DNA"/>
</dbReference>
<name>A0A5C4U694_9CORY</name>
<feature type="domain" description="Glycosyltransferase subfamily 4-like N-terminal" evidence="3">
    <location>
        <begin position="31"/>
        <end position="150"/>
    </location>
</feature>
<evidence type="ECO:0000256" key="2">
    <source>
        <dbReference type="ARBA" id="ARBA00022679"/>
    </source>
</evidence>
<dbReference type="SUPFAM" id="SSF53756">
    <property type="entry name" value="UDP-Glycosyltransferase/glycogen phosphorylase"/>
    <property type="match status" value="1"/>
</dbReference>
<dbReference type="RefSeq" id="WP_139464685.1">
    <property type="nucleotide sequence ID" value="NZ_VDHJ01000002.1"/>
</dbReference>
<gene>
    <name evidence="4" type="ORF">FHE74_01645</name>
</gene>
<keyword evidence="1" id="KW-0328">Glycosyltransferase</keyword>
<dbReference type="InterPro" id="IPR028098">
    <property type="entry name" value="Glyco_trans_4-like_N"/>
</dbReference>
<protein>
    <submittedName>
        <fullName evidence="4">Glycosyltransferase family 4 protein</fullName>
    </submittedName>
</protein>
<sequence length="325" mass="36038">MAVRVASVPAGHPYPQAIVARPGETSADQELEILADPIVDPDEPARWWPHRALEPAFWTDRPADVLHIHFGFEHLSLEQTHELAATLQRLSVPLVLTVHDLDNPHVESQTTYHQQLGILIAQADHLITLTPASAALIDDRYGRKAHVLPHPPIVGRREVLPSYPLTDVGVFLKSGRANVVKDPEFYRELGADRVFAHADSAQMAALATDVHEPMDDEQLFSAIASHRVVVLPYVRGTHSGWLQMCRELGVSVAAPDCGCYWDQADVPEAVEIYRAGDGQDAARACARLLERGQFAYHSPRISHRDVVDFHRNLYVQLGSKGKSAR</sequence>
<evidence type="ECO:0000313" key="4">
    <source>
        <dbReference type="EMBL" id="TNL99768.1"/>
    </source>
</evidence>
<evidence type="ECO:0000313" key="5">
    <source>
        <dbReference type="Proteomes" id="UP000312032"/>
    </source>
</evidence>
<dbReference type="Gene3D" id="3.40.50.2000">
    <property type="entry name" value="Glycogen Phosphorylase B"/>
    <property type="match status" value="1"/>
</dbReference>
<comment type="caution">
    <text evidence="4">The sequence shown here is derived from an EMBL/GenBank/DDBJ whole genome shotgun (WGS) entry which is preliminary data.</text>
</comment>